<dbReference type="EMBL" id="JACHWQ010000003">
    <property type="protein sequence ID" value="MBB2975940.1"/>
    <property type="molecule type" value="Genomic_DNA"/>
</dbReference>
<dbReference type="RefSeq" id="WP_165141336.1">
    <property type="nucleotide sequence ID" value="NZ_CP049255.1"/>
</dbReference>
<evidence type="ECO:0000259" key="2">
    <source>
        <dbReference type="Pfam" id="PF13349"/>
    </source>
</evidence>
<protein>
    <recommendedName>
        <fullName evidence="2">DUF4097 domain-containing protein</fullName>
    </recommendedName>
</protein>
<organism evidence="3 4">
    <name type="scientific">Microbacterium endophyticum</name>
    <dbReference type="NCBI Taxonomy" id="1526412"/>
    <lineage>
        <taxon>Bacteria</taxon>
        <taxon>Bacillati</taxon>
        <taxon>Actinomycetota</taxon>
        <taxon>Actinomycetes</taxon>
        <taxon>Micrococcales</taxon>
        <taxon>Microbacteriaceae</taxon>
        <taxon>Microbacterium</taxon>
    </lineage>
</organism>
<dbReference type="Pfam" id="PF13349">
    <property type="entry name" value="DUF4097"/>
    <property type="match status" value="1"/>
</dbReference>
<feature type="transmembrane region" description="Helical" evidence="1">
    <location>
        <begin position="12"/>
        <end position="35"/>
    </location>
</feature>
<keyword evidence="1" id="KW-0812">Transmembrane</keyword>
<sequence>MSTPTTTSTTGKAIAIVTIVFGALVVVATVVSAGFSTIFAPAAASNATSSQSIAVSGVTELVAEASATELTIRFADVREATLDTEGSGAAGWTFKRDGSSLKVESPSRSGVSLWFSSGIGSATLTLPEDISGLDSTLTLNAGSLDADGDFGDLDLTMNAGALTVAGSAETVTAVVNAGSAEVNVAAASAIDLSVNAGEFDAEFSGSAPEDVTLAVSAGSLTVGLPDDSYAVSTDVSLGSLTNELTTSPTSRHQVSVSLEAGSITLRPAR</sequence>
<keyword evidence="1" id="KW-0472">Membrane</keyword>
<name>A0A7W4YLZ2_9MICO</name>
<dbReference type="AlphaFoldDB" id="A0A7W4YLZ2"/>
<accession>A0A7W4YLZ2</accession>
<dbReference type="Proteomes" id="UP000529310">
    <property type="component" value="Unassembled WGS sequence"/>
</dbReference>
<gene>
    <name evidence="3" type="ORF">FHX49_001507</name>
</gene>
<keyword evidence="1" id="KW-1133">Transmembrane helix</keyword>
<proteinExistence type="predicted"/>
<dbReference type="InterPro" id="IPR025164">
    <property type="entry name" value="Toastrack_DUF4097"/>
</dbReference>
<feature type="domain" description="DUF4097" evidence="2">
    <location>
        <begin position="59"/>
        <end position="222"/>
    </location>
</feature>
<reference evidence="3 4" key="1">
    <citation type="submission" date="2020-08" db="EMBL/GenBank/DDBJ databases">
        <title>Sequencing the genomes of 1000 actinobacteria strains.</title>
        <authorList>
            <person name="Klenk H.-P."/>
        </authorList>
    </citation>
    <scope>NUCLEOTIDE SEQUENCE [LARGE SCALE GENOMIC DNA]</scope>
    <source>
        <strain evidence="3 4">DSM 27099</strain>
    </source>
</reference>
<evidence type="ECO:0000313" key="4">
    <source>
        <dbReference type="Proteomes" id="UP000529310"/>
    </source>
</evidence>
<comment type="caution">
    <text evidence="3">The sequence shown here is derived from an EMBL/GenBank/DDBJ whole genome shotgun (WGS) entry which is preliminary data.</text>
</comment>
<keyword evidence="4" id="KW-1185">Reference proteome</keyword>
<evidence type="ECO:0000313" key="3">
    <source>
        <dbReference type="EMBL" id="MBB2975940.1"/>
    </source>
</evidence>
<evidence type="ECO:0000256" key="1">
    <source>
        <dbReference type="SAM" id="Phobius"/>
    </source>
</evidence>